<feature type="compositionally biased region" description="Polar residues" evidence="2">
    <location>
        <begin position="270"/>
        <end position="281"/>
    </location>
</feature>
<feature type="non-terminal residue" evidence="3">
    <location>
        <position position="281"/>
    </location>
</feature>
<dbReference type="AlphaFoldDB" id="A0A699K8P5"/>
<protein>
    <recommendedName>
        <fullName evidence="4">Pyruvate, phosphate dikinase regulatory protein, chloroplastic</fullName>
    </recommendedName>
</protein>
<evidence type="ECO:0008006" key="4">
    <source>
        <dbReference type="Google" id="ProtNLM"/>
    </source>
</evidence>
<proteinExistence type="predicted"/>
<keyword evidence="1" id="KW-0175">Coiled coil</keyword>
<evidence type="ECO:0000313" key="3">
    <source>
        <dbReference type="EMBL" id="GFA78172.1"/>
    </source>
</evidence>
<name>A0A699K8P5_TANCI</name>
<comment type="caution">
    <text evidence="3">The sequence shown here is derived from an EMBL/GenBank/DDBJ whole genome shotgun (WGS) entry which is preliminary data.</text>
</comment>
<evidence type="ECO:0000256" key="2">
    <source>
        <dbReference type="SAM" id="MobiDB-lite"/>
    </source>
</evidence>
<accession>A0A699K8P5</accession>
<organism evidence="3">
    <name type="scientific">Tanacetum cinerariifolium</name>
    <name type="common">Dalmatian daisy</name>
    <name type="synonym">Chrysanthemum cinerariifolium</name>
    <dbReference type="NCBI Taxonomy" id="118510"/>
    <lineage>
        <taxon>Eukaryota</taxon>
        <taxon>Viridiplantae</taxon>
        <taxon>Streptophyta</taxon>
        <taxon>Embryophyta</taxon>
        <taxon>Tracheophyta</taxon>
        <taxon>Spermatophyta</taxon>
        <taxon>Magnoliopsida</taxon>
        <taxon>eudicotyledons</taxon>
        <taxon>Gunneridae</taxon>
        <taxon>Pentapetalae</taxon>
        <taxon>asterids</taxon>
        <taxon>campanulids</taxon>
        <taxon>Asterales</taxon>
        <taxon>Asteraceae</taxon>
        <taxon>Asteroideae</taxon>
        <taxon>Anthemideae</taxon>
        <taxon>Anthemidinae</taxon>
        <taxon>Tanacetum</taxon>
    </lineage>
</organism>
<dbReference type="EMBL" id="BKCJ010486798">
    <property type="protein sequence ID" value="GFA78172.1"/>
    <property type="molecule type" value="Genomic_DNA"/>
</dbReference>
<feature type="region of interest" description="Disordered" evidence="2">
    <location>
        <begin position="248"/>
        <end position="281"/>
    </location>
</feature>
<feature type="compositionally biased region" description="Basic and acidic residues" evidence="2">
    <location>
        <begin position="257"/>
        <end position="268"/>
    </location>
</feature>
<feature type="coiled-coil region" evidence="1">
    <location>
        <begin position="105"/>
        <end position="132"/>
    </location>
</feature>
<gene>
    <name evidence="3" type="ORF">Tci_650144</name>
</gene>
<sequence>MNELKAQSQEKDTIIRKLKDRIKSLSGKDSVKNVKKDIDDIETIDIELEHSMAKLFSKNKNLRKEREHLKSIYKDQFDSIKKTHVQSKGHCDSLIAQINAKSLENSNLNAQLQEKVFAIAALKNELRKLKRKNIVDTAFSKPIATIASGMFKLDIEPISNILKNNTDTHEVYLEKTIENTDTLHGLVECAKKQNPSEHLLESACMFTKHVQELLVYVSKTCPRLTKPCEKLLAVTPMNKDKKVRFVEPVTSSSNIPKHTDSLRTKDSNKPLLTSTGVNTTT</sequence>
<evidence type="ECO:0000256" key="1">
    <source>
        <dbReference type="SAM" id="Coils"/>
    </source>
</evidence>
<reference evidence="3" key="1">
    <citation type="journal article" date="2019" name="Sci. Rep.">
        <title>Draft genome of Tanacetum cinerariifolium, the natural source of mosquito coil.</title>
        <authorList>
            <person name="Yamashiro T."/>
            <person name="Shiraishi A."/>
            <person name="Satake H."/>
            <person name="Nakayama K."/>
        </authorList>
    </citation>
    <scope>NUCLEOTIDE SEQUENCE</scope>
</reference>